<dbReference type="OrthoDB" id="5341790at2"/>
<dbReference type="PROSITE" id="PS51257">
    <property type="entry name" value="PROKAR_LIPOPROTEIN"/>
    <property type="match status" value="1"/>
</dbReference>
<reference evidence="1 2" key="1">
    <citation type="submission" date="2009-07" db="EMBL/GenBank/DDBJ databases">
        <authorList>
            <person name="Madupu R."/>
            <person name="Sebastian Y."/>
            <person name="Durkin A.S."/>
            <person name="Torralba M."/>
            <person name="Methe B."/>
            <person name="Sutton G.G."/>
            <person name="Strausberg R.L."/>
            <person name="Nelson K.E."/>
        </authorList>
    </citation>
    <scope>NUCLEOTIDE SEQUENCE [LARGE SCALE GENOMIC DNA]</scope>
    <source>
        <strain evidence="1 2">RM3268</strain>
    </source>
</reference>
<name>C8PIW3_9BACT</name>
<protein>
    <submittedName>
        <fullName evidence="1">Uncharacterized protein</fullName>
    </submittedName>
</protein>
<gene>
    <name evidence="1" type="ORF">CAMGR0001_1162</name>
</gene>
<sequence>MKIFGIIAGILILLIVGTGCLFFSDFGNNLTKPYIENLIKEKSGLDVKLEKFDLNFGDLDISANVNDAANVNVKGKYSLFARSFDLSYDANAHDLAKLGIKTSEGLSLKGQILGDLDKFGINGSGRIFDSNVKFLVNLKDLSPLDLQIDAKGLNVEKALSVASLPIYAKGNIDILSDIKASSGGAEGNASIKSSNLVLNESAFKDMNISIPKGVQITLNSDITAQNDILRAASKIDSTLGKISAEKSEFDLKNKTLNSDFNLSLPDLAKLESLIGRKISGDVKANGNLKTDFSTLELSNSQISAFRDALKADTEAKYDLKNKNGELSAKLNANDLAALQNVLGVKLQGKANGELSAALAQNELKNLNLNLNAMGGNLNASGNLSDLKLKASNLNLAMLSALFYGGAIGEGTINGDAKLSLKDSINGMAQISLANGVIFKKFLDGATGKNFPSDLKADAQAQTNIKNSVATFSVSANSDLAQLQSLNGTYELKNKALKANYALLIPSLQRLEFFLNRRLNGKIAATGELSHDGKSLFATINSKVAGGELNGQIAGDEANFKLQNFIVKELTTLLNIDHVYDGTGNANLTYNTSSHSGKFDAIINNGRLPSGGLIDKIGKILGRDLGGEVYNDAKVNGTIKQNLINFNADMSAQKSKLNVTGGTLDSKTGAISVPVKANIEKTDLEINITGTIKEPKYNIQSDYLKGKLDKQIGKGIDKLFGVKKDDNSSKNDAKKEKSDVVKGLIKGLF</sequence>
<keyword evidence="2" id="KW-1185">Reference proteome</keyword>
<evidence type="ECO:0000313" key="2">
    <source>
        <dbReference type="Proteomes" id="UP000005709"/>
    </source>
</evidence>
<organism evidence="1 2">
    <name type="scientific">Campylobacter gracilis RM3268</name>
    <dbReference type="NCBI Taxonomy" id="553220"/>
    <lineage>
        <taxon>Bacteria</taxon>
        <taxon>Pseudomonadati</taxon>
        <taxon>Campylobacterota</taxon>
        <taxon>Epsilonproteobacteria</taxon>
        <taxon>Campylobacterales</taxon>
        <taxon>Campylobacteraceae</taxon>
        <taxon>Campylobacter</taxon>
    </lineage>
</organism>
<comment type="caution">
    <text evidence="1">The sequence shown here is derived from an EMBL/GenBank/DDBJ whole genome shotgun (WGS) entry which is preliminary data.</text>
</comment>
<dbReference type="AlphaFoldDB" id="C8PIW3"/>
<dbReference type="RefSeq" id="WP_005871711.1">
    <property type="nucleotide sequence ID" value="NZ_ACYG01000027.1"/>
</dbReference>
<evidence type="ECO:0000313" key="1">
    <source>
        <dbReference type="EMBL" id="EEV16868.1"/>
    </source>
</evidence>
<dbReference type="STRING" id="824.CGRAC_0978"/>
<dbReference type="eggNOG" id="COG2911">
    <property type="taxonomic scope" value="Bacteria"/>
</dbReference>
<accession>C8PIW3</accession>
<proteinExistence type="predicted"/>
<dbReference type="EMBL" id="ACYG01000027">
    <property type="protein sequence ID" value="EEV16868.1"/>
    <property type="molecule type" value="Genomic_DNA"/>
</dbReference>
<dbReference type="Proteomes" id="UP000005709">
    <property type="component" value="Unassembled WGS sequence"/>
</dbReference>